<dbReference type="STRING" id="1097556.R4XL85"/>
<dbReference type="Pfam" id="PF00566">
    <property type="entry name" value="RabGAP-TBC"/>
    <property type="match status" value="1"/>
</dbReference>
<dbReference type="FunFam" id="1.10.472.80:FF:000038">
    <property type="entry name" value="TBC1 domain family member 5"/>
    <property type="match status" value="1"/>
</dbReference>
<comment type="caution">
    <text evidence="4">The sequence shown here is derived from an EMBL/GenBank/DDBJ whole genome shotgun (WGS) entry which is preliminary data.</text>
</comment>
<evidence type="ECO:0000313" key="4">
    <source>
        <dbReference type="EMBL" id="CCG84069.1"/>
    </source>
</evidence>
<feature type="compositionally biased region" description="Polar residues" evidence="2">
    <location>
        <begin position="479"/>
        <end position="489"/>
    </location>
</feature>
<organism evidence="4 5">
    <name type="scientific">Taphrina deformans (strain PYCC 5710 / ATCC 11124 / CBS 356.35 / IMI 108563 / JCM 9778 / NBRC 8474)</name>
    <name type="common">Peach leaf curl fungus</name>
    <name type="synonym">Lalaria deformans</name>
    <dbReference type="NCBI Taxonomy" id="1097556"/>
    <lineage>
        <taxon>Eukaryota</taxon>
        <taxon>Fungi</taxon>
        <taxon>Dikarya</taxon>
        <taxon>Ascomycota</taxon>
        <taxon>Taphrinomycotina</taxon>
        <taxon>Taphrinomycetes</taxon>
        <taxon>Taphrinales</taxon>
        <taxon>Taphrinaceae</taxon>
        <taxon>Taphrina</taxon>
    </lineage>
</organism>
<dbReference type="SUPFAM" id="SSF47923">
    <property type="entry name" value="Ypt/Rab-GAP domain of gyp1p"/>
    <property type="match status" value="2"/>
</dbReference>
<dbReference type="EMBL" id="CAHR02000198">
    <property type="protein sequence ID" value="CCG84069.1"/>
    <property type="molecule type" value="Genomic_DNA"/>
</dbReference>
<keyword evidence="5" id="KW-1185">Reference proteome</keyword>
<dbReference type="PANTHER" id="PTHR22957">
    <property type="entry name" value="TBC1 DOMAIN FAMILY MEMBER GTPASE-ACTIVATING PROTEIN"/>
    <property type="match status" value="1"/>
</dbReference>
<dbReference type="InterPro" id="IPR035969">
    <property type="entry name" value="Rab-GAP_TBC_sf"/>
</dbReference>
<dbReference type="OrthoDB" id="27140at2759"/>
<dbReference type="PANTHER" id="PTHR22957:SF337">
    <property type="entry name" value="TBC1 DOMAIN FAMILY MEMBER 5"/>
    <property type="match status" value="1"/>
</dbReference>
<dbReference type="PROSITE" id="PS50086">
    <property type="entry name" value="TBC_RABGAP"/>
    <property type="match status" value="1"/>
</dbReference>
<dbReference type="InterPro" id="IPR000195">
    <property type="entry name" value="Rab-GAP-TBC_dom"/>
</dbReference>
<name>R4XL85_TAPDE</name>
<gene>
    <name evidence="4" type="ORF">TAPDE_004443</name>
</gene>
<dbReference type="Proteomes" id="UP000013776">
    <property type="component" value="Unassembled WGS sequence"/>
</dbReference>
<sequence length="567" mass="63641">MIVPAHSYLGARITSVEALECLRRDLVSGETLCHEEHRLEVWRALLLSNEQPFTQETVDDARKRASGKHELHRTKEPGEEFDPLSNSDPWNEFYKDQELRAVILQDCERVFPDEEWFKKPKTQQTLQDCLFTWCKDNPEVSYKQGMHELAAVMTWVTMHGQSNTPEQACYDTYTLFAAIMVHLKKFFIVTPKTASPILEHANRIQRELLSTADPTLSTTLARLDIEPQIYCMRWLRLLFIREFPFEDVLQLWDGIFAADPTLDIVDWVACTMLVRVRTILIESDNNGALLTLMRYPASTLPVMDLIREAIALRDNGMTKVSNSQAVSVQHDTNNAAAELPTSLNHLPSNTLYTMSALLEQTDRLGINHYVKGAVEEVKRNVTPIISETRQAIARTHSREPSLATSPTKNAIATGSVRDRELASVLALVISNLKNGDPLEDNIRKLEDIKFVLQGRKRIADLAAPHSTGTKEETRPVTAPASSSPATFRTGTVSPIKIPAIKSKQAVANNLSSRPLNIDFATPALEHKDDIPLSVSPKRASHLKNSSFSFLLAENETSGSTFNRPRKG</sequence>
<dbReference type="AlphaFoldDB" id="R4XL85"/>
<evidence type="ECO:0000256" key="2">
    <source>
        <dbReference type="SAM" id="MobiDB-lite"/>
    </source>
</evidence>
<reference evidence="4 5" key="1">
    <citation type="journal article" date="2013" name="MBio">
        <title>Genome sequencing of the plant pathogen Taphrina deformans, the causal agent of peach leaf curl.</title>
        <authorList>
            <person name="Cisse O.H."/>
            <person name="Almeida J.M.G.C.F."/>
            <person name="Fonseca A."/>
            <person name="Kumar A.A."/>
            <person name="Salojaervi J."/>
            <person name="Overmyer K."/>
            <person name="Hauser P.M."/>
            <person name="Pagni M."/>
        </authorList>
    </citation>
    <scope>NUCLEOTIDE SEQUENCE [LARGE SCALE GENOMIC DNA]</scope>
    <source>
        <strain evidence="5">PYCC 5710 / ATCC 11124 / CBS 356.35 / IMI 108563 / JCM 9778 / NBRC 8474</strain>
    </source>
</reference>
<feature type="region of interest" description="Disordered" evidence="2">
    <location>
        <begin position="59"/>
        <end position="87"/>
    </location>
</feature>
<dbReference type="eggNOG" id="KOG1091">
    <property type="taxonomic scope" value="Eukaryota"/>
</dbReference>
<dbReference type="Gene3D" id="1.10.8.270">
    <property type="entry name" value="putative rabgap domain of human tbc1 domain family member 14 like domains"/>
    <property type="match status" value="1"/>
</dbReference>
<proteinExistence type="predicted"/>
<dbReference type="SMART" id="SM00164">
    <property type="entry name" value="TBC"/>
    <property type="match status" value="1"/>
</dbReference>
<evidence type="ECO:0000259" key="3">
    <source>
        <dbReference type="PROSITE" id="PS50086"/>
    </source>
</evidence>
<evidence type="ECO:0000256" key="1">
    <source>
        <dbReference type="ARBA" id="ARBA00022468"/>
    </source>
</evidence>
<evidence type="ECO:0000313" key="5">
    <source>
        <dbReference type="Proteomes" id="UP000013776"/>
    </source>
</evidence>
<feature type="domain" description="Rab-GAP TBC" evidence="3">
    <location>
        <begin position="32"/>
        <end position="259"/>
    </location>
</feature>
<accession>R4XL85</accession>
<dbReference type="Gene3D" id="1.10.472.80">
    <property type="entry name" value="Ypt/Rab-GAP domain of gyp1p, domain 3"/>
    <property type="match status" value="1"/>
</dbReference>
<feature type="compositionally biased region" description="Basic and acidic residues" evidence="2">
    <location>
        <begin position="59"/>
        <end position="78"/>
    </location>
</feature>
<dbReference type="GO" id="GO:0005096">
    <property type="term" value="F:GTPase activator activity"/>
    <property type="evidence" value="ECO:0007669"/>
    <property type="project" value="UniProtKB-KW"/>
</dbReference>
<feature type="region of interest" description="Disordered" evidence="2">
    <location>
        <begin position="463"/>
        <end position="489"/>
    </location>
</feature>
<dbReference type="VEuPathDB" id="FungiDB:TAPDE_004443"/>
<protein>
    <recommendedName>
        <fullName evidence="3">Rab-GAP TBC domain-containing protein</fullName>
    </recommendedName>
</protein>
<keyword evidence="1" id="KW-0343">GTPase activation</keyword>